<proteinExistence type="predicted"/>
<comment type="caution">
    <text evidence="1">The sequence shown here is derived from an EMBL/GenBank/DDBJ whole genome shotgun (WGS) entry which is preliminary data.</text>
</comment>
<keyword evidence="2" id="KW-1185">Reference proteome</keyword>
<accession>A0ABV6GLQ3</accession>
<dbReference type="Proteomes" id="UP001589854">
    <property type="component" value="Unassembled WGS sequence"/>
</dbReference>
<sequence length="98" mass="11315">MILGVRIIPDIFEWIGPKKLKDKEISVKLYMEKNADLTNLLKDMKSKKLGIKRVKVKEETNDIVLSCIVTATILPIPARFLPFRDAVRLYSAPRKYNL</sequence>
<dbReference type="EMBL" id="JBHLVO010000040">
    <property type="protein sequence ID" value="MFC0274616.1"/>
    <property type="molecule type" value="Genomic_DNA"/>
</dbReference>
<evidence type="ECO:0000313" key="1">
    <source>
        <dbReference type="EMBL" id="MFC0274616.1"/>
    </source>
</evidence>
<protein>
    <submittedName>
        <fullName evidence="1">Uncharacterized protein</fullName>
    </submittedName>
</protein>
<organism evidence="1 2">
    <name type="scientific">Metabacillus herbersteinensis</name>
    <dbReference type="NCBI Taxonomy" id="283816"/>
    <lineage>
        <taxon>Bacteria</taxon>
        <taxon>Bacillati</taxon>
        <taxon>Bacillota</taxon>
        <taxon>Bacilli</taxon>
        <taxon>Bacillales</taxon>
        <taxon>Bacillaceae</taxon>
        <taxon>Metabacillus</taxon>
    </lineage>
</organism>
<evidence type="ECO:0000313" key="2">
    <source>
        <dbReference type="Proteomes" id="UP001589854"/>
    </source>
</evidence>
<reference evidence="1 2" key="1">
    <citation type="submission" date="2024-09" db="EMBL/GenBank/DDBJ databases">
        <authorList>
            <person name="Sun Q."/>
            <person name="Mori K."/>
        </authorList>
    </citation>
    <scope>NUCLEOTIDE SEQUENCE [LARGE SCALE GENOMIC DNA]</scope>
    <source>
        <strain evidence="1 2">CCM 7228</strain>
    </source>
</reference>
<name>A0ABV6GLQ3_9BACI</name>
<gene>
    <name evidence="1" type="ORF">ACFFIX_25140</name>
</gene>